<name>A0AAP0EC18_9MAGN</name>
<evidence type="ECO:0000313" key="2">
    <source>
        <dbReference type="Proteomes" id="UP001419268"/>
    </source>
</evidence>
<dbReference type="Proteomes" id="UP001419268">
    <property type="component" value="Unassembled WGS sequence"/>
</dbReference>
<organism evidence="1 2">
    <name type="scientific">Stephania cephalantha</name>
    <dbReference type="NCBI Taxonomy" id="152367"/>
    <lineage>
        <taxon>Eukaryota</taxon>
        <taxon>Viridiplantae</taxon>
        <taxon>Streptophyta</taxon>
        <taxon>Embryophyta</taxon>
        <taxon>Tracheophyta</taxon>
        <taxon>Spermatophyta</taxon>
        <taxon>Magnoliopsida</taxon>
        <taxon>Ranunculales</taxon>
        <taxon>Menispermaceae</taxon>
        <taxon>Menispermoideae</taxon>
        <taxon>Cissampelideae</taxon>
        <taxon>Stephania</taxon>
    </lineage>
</organism>
<comment type="caution">
    <text evidence="1">The sequence shown here is derived from an EMBL/GenBank/DDBJ whole genome shotgun (WGS) entry which is preliminary data.</text>
</comment>
<keyword evidence="2" id="KW-1185">Reference proteome</keyword>
<protein>
    <submittedName>
        <fullName evidence="1">Uncharacterized protein</fullName>
    </submittedName>
</protein>
<evidence type="ECO:0000313" key="1">
    <source>
        <dbReference type="EMBL" id="KAK9089315.1"/>
    </source>
</evidence>
<gene>
    <name evidence="1" type="ORF">Scep_028397</name>
</gene>
<accession>A0AAP0EC18</accession>
<reference evidence="1 2" key="1">
    <citation type="submission" date="2024-01" db="EMBL/GenBank/DDBJ databases">
        <title>Genome assemblies of Stephania.</title>
        <authorList>
            <person name="Yang L."/>
        </authorList>
    </citation>
    <scope>NUCLEOTIDE SEQUENCE [LARGE SCALE GENOMIC DNA]</scope>
    <source>
        <strain evidence="1">JXDWG</strain>
        <tissue evidence="1">Leaf</tissue>
    </source>
</reference>
<sequence length="81" mass="9036">MGWSDPMASVEIDTRLDAKLRESCGGDDARLKGSCSLKKNRFSNTSRRRSEIEENGALLYVKVLGDDEVGGFVMYLRLSSF</sequence>
<dbReference type="EMBL" id="JBBNAG010000012">
    <property type="protein sequence ID" value="KAK9089315.1"/>
    <property type="molecule type" value="Genomic_DNA"/>
</dbReference>
<proteinExistence type="predicted"/>
<dbReference type="AlphaFoldDB" id="A0AAP0EC18"/>